<feature type="transmembrane region" description="Helical" evidence="1">
    <location>
        <begin position="35"/>
        <end position="58"/>
    </location>
</feature>
<reference evidence="2" key="1">
    <citation type="submission" date="2018-09" db="EMBL/GenBank/DDBJ databases">
        <authorList>
            <person name="Ashton P.M."/>
            <person name="Dallman T."/>
            <person name="Nair S."/>
            <person name="De Pinna E."/>
            <person name="Peters T."/>
            <person name="Grant K."/>
        </authorList>
    </citation>
    <scope>NUCLEOTIDE SEQUENCE [LARGE SCALE GENOMIC DNA]</scope>
    <source>
        <strain evidence="2">598938</strain>
    </source>
</reference>
<comment type="caution">
    <text evidence="2">The sequence shown here is derived from an EMBL/GenBank/DDBJ whole genome shotgun (WGS) entry which is preliminary data.</text>
</comment>
<dbReference type="Proteomes" id="UP000885348">
    <property type="component" value="Unassembled WGS sequence"/>
</dbReference>
<organism evidence="2">
    <name type="scientific">Salmonella enterica I</name>
    <dbReference type="NCBI Taxonomy" id="59201"/>
    <lineage>
        <taxon>Bacteria</taxon>
        <taxon>Pseudomonadati</taxon>
        <taxon>Pseudomonadota</taxon>
        <taxon>Gammaproteobacteria</taxon>
        <taxon>Enterobacterales</taxon>
        <taxon>Enterobacteriaceae</taxon>
        <taxon>Salmonella</taxon>
    </lineage>
</organism>
<gene>
    <name evidence="2" type="ORF">D7N80_23490</name>
</gene>
<dbReference type="AlphaFoldDB" id="A0A3R1B3D5"/>
<keyword evidence="1" id="KW-1133">Transmembrane helix</keyword>
<dbReference type="EMBL" id="RVVJ01000036">
    <property type="protein sequence ID" value="MML56187.1"/>
    <property type="molecule type" value="Genomic_DNA"/>
</dbReference>
<keyword evidence="1" id="KW-0812">Transmembrane</keyword>
<evidence type="ECO:0000256" key="1">
    <source>
        <dbReference type="SAM" id="Phobius"/>
    </source>
</evidence>
<feature type="transmembrane region" description="Helical" evidence="1">
    <location>
        <begin position="64"/>
        <end position="92"/>
    </location>
</feature>
<proteinExistence type="predicted"/>
<protein>
    <submittedName>
        <fullName evidence="2">Uncharacterized protein</fullName>
    </submittedName>
</protein>
<name>A0A3R1B3D5_SALET</name>
<feature type="transmembrane region" description="Helical" evidence="1">
    <location>
        <begin position="6"/>
        <end position="23"/>
    </location>
</feature>
<evidence type="ECO:0000313" key="2">
    <source>
        <dbReference type="EMBL" id="MML56187.1"/>
    </source>
</evidence>
<sequence>MNKESLSWWLSLLFSGIVSYCFWLQMSPGWDQEYLFPETIIAVTMSFIAASGAVLHMQQYSDRFIAPVFLVLSVLFSLLFVVYIWGLTMAFYPQA</sequence>
<accession>A0A3R1B3D5</accession>
<keyword evidence="1" id="KW-0472">Membrane</keyword>